<evidence type="ECO:0000313" key="5">
    <source>
        <dbReference type="Proteomes" id="UP000626109"/>
    </source>
</evidence>
<dbReference type="Proteomes" id="UP000626109">
    <property type="component" value="Unassembled WGS sequence"/>
</dbReference>
<reference evidence="4" key="1">
    <citation type="submission" date="2021-02" db="EMBL/GenBank/DDBJ databases">
        <authorList>
            <person name="Dougan E. K."/>
            <person name="Rhodes N."/>
            <person name="Thang M."/>
            <person name="Chan C."/>
        </authorList>
    </citation>
    <scope>NUCLEOTIDE SEQUENCE</scope>
</reference>
<dbReference type="GO" id="GO:0003723">
    <property type="term" value="F:RNA binding"/>
    <property type="evidence" value="ECO:0007669"/>
    <property type="project" value="UniProtKB-UniRule"/>
</dbReference>
<evidence type="ECO:0000259" key="3">
    <source>
        <dbReference type="SMART" id="SM00322"/>
    </source>
</evidence>
<feature type="non-terminal residue" evidence="4">
    <location>
        <position position="578"/>
    </location>
</feature>
<dbReference type="InterPro" id="IPR036612">
    <property type="entry name" value="KH_dom_type_1_sf"/>
</dbReference>
<dbReference type="PROSITE" id="PS50084">
    <property type="entry name" value="KH_TYPE_1"/>
    <property type="match status" value="1"/>
</dbReference>
<feature type="region of interest" description="Disordered" evidence="2">
    <location>
        <begin position="123"/>
        <end position="163"/>
    </location>
</feature>
<dbReference type="SMART" id="SM00322">
    <property type="entry name" value="KH"/>
    <property type="match status" value="1"/>
</dbReference>
<feature type="region of interest" description="Disordered" evidence="2">
    <location>
        <begin position="83"/>
        <end position="107"/>
    </location>
</feature>
<organism evidence="4 5">
    <name type="scientific">Polarella glacialis</name>
    <name type="common">Dinoflagellate</name>
    <dbReference type="NCBI Taxonomy" id="89957"/>
    <lineage>
        <taxon>Eukaryota</taxon>
        <taxon>Sar</taxon>
        <taxon>Alveolata</taxon>
        <taxon>Dinophyceae</taxon>
        <taxon>Suessiales</taxon>
        <taxon>Suessiaceae</taxon>
        <taxon>Polarella</taxon>
    </lineage>
</organism>
<gene>
    <name evidence="4" type="ORF">PGLA2088_LOCUS18754</name>
</gene>
<keyword evidence="1" id="KW-0694">RNA-binding</keyword>
<sequence>MADDVISTTSLELDPCWHCKLRLAENYFQCSKTPCPGRGRRVALCIHCATGLCPFCSSAIGFDELASVTAKLTVLETATASLTHGSSKGKQGKGLPGKGGKLPVRSQAHRGQWDAAWDRQAWVPKGQGKGGTEGKPGAERSFWQETGKGSWSKYGGSSGSRSREWDEAGWQGWEWQERGWDDAGWHGWEWQENGSWQWESNREQEPNRRISIPIHALGAIIGQGGDTLRALQDAVPKARFRLEKRGKEELFGGSLAKEADLLVWGSDAAVQEVALRVQALINRSGYNRPTQEYLHFDAESFASIALAPMNLRDCLASFSTYRTRDKSYFGLLHVPENEAVASLPSKKPSPIILGLGKEKLEQALLDSMSHLAATLAPTEHPPEPGQFQQFGDEHVEVVARLGVMLFAGAKLSKAGNDVPGALAGLHPHRDFRTQFSSHLKAHVADCFSELLRQSSFVRVRRSRETIIHVRDVDSHAGENAWPVVTLFDPIVMEERQAELLRIAACTSYAEILQVNLPANPEMRPVFLKRLASVEKRMLELVRPSMYQLTGVQEATALILEAAASLRQGQPGPELHPPL</sequence>
<comment type="caution">
    <text evidence="4">The sequence shown here is derived from an EMBL/GenBank/DDBJ whole genome shotgun (WGS) entry which is preliminary data.</text>
</comment>
<proteinExistence type="predicted"/>
<feature type="domain" description="K Homology" evidence="3">
    <location>
        <begin position="204"/>
        <end position="282"/>
    </location>
</feature>
<accession>A0A813JCT7</accession>
<dbReference type="InterPro" id="IPR004087">
    <property type="entry name" value="KH_dom"/>
</dbReference>
<dbReference type="AlphaFoldDB" id="A0A813JCT7"/>
<dbReference type="SUPFAM" id="SSF54791">
    <property type="entry name" value="Eukaryotic type KH-domain (KH-domain type I)"/>
    <property type="match status" value="1"/>
</dbReference>
<evidence type="ECO:0000313" key="4">
    <source>
        <dbReference type="EMBL" id="CAE8673963.1"/>
    </source>
</evidence>
<evidence type="ECO:0000256" key="2">
    <source>
        <dbReference type="SAM" id="MobiDB-lite"/>
    </source>
</evidence>
<protein>
    <recommendedName>
        <fullName evidence="3">K Homology domain-containing protein</fullName>
    </recommendedName>
</protein>
<name>A0A813JCT7_POLGL</name>
<dbReference type="Gene3D" id="3.30.1370.10">
    <property type="entry name" value="K Homology domain, type 1"/>
    <property type="match status" value="1"/>
</dbReference>
<dbReference type="EMBL" id="CAJNNW010024732">
    <property type="protein sequence ID" value="CAE8673963.1"/>
    <property type="molecule type" value="Genomic_DNA"/>
</dbReference>
<evidence type="ECO:0000256" key="1">
    <source>
        <dbReference type="PROSITE-ProRule" id="PRU00117"/>
    </source>
</evidence>